<protein>
    <submittedName>
        <fullName evidence="1">Uncharacterized protein</fullName>
    </submittedName>
</protein>
<dbReference type="EMBL" id="QAOL01000016">
    <property type="protein sequence ID" value="PTQ84872.1"/>
    <property type="molecule type" value="Genomic_DNA"/>
</dbReference>
<dbReference type="AlphaFoldDB" id="A0A2T5IM17"/>
<evidence type="ECO:0000313" key="2">
    <source>
        <dbReference type="Proteomes" id="UP000244110"/>
    </source>
</evidence>
<evidence type="ECO:0000313" key="1">
    <source>
        <dbReference type="EMBL" id="PTQ84872.1"/>
    </source>
</evidence>
<gene>
    <name evidence="1" type="ORF">C8R28_101676</name>
</gene>
<accession>A0A2T5IM17</accession>
<comment type="caution">
    <text evidence="1">The sequence shown here is derived from an EMBL/GenBank/DDBJ whole genome shotgun (WGS) entry which is preliminary data.</text>
</comment>
<sequence length="38" mass="4525">MTENKEKHWSHQKLRPYSSMTPEEYIDVTWSSKTGQPS</sequence>
<proteinExistence type="predicted"/>
<organism evidence="1 2">
    <name type="scientific">Nitrosomonas ureae</name>
    <dbReference type="NCBI Taxonomy" id="44577"/>
    <lineage>
        <taxon>Bacteria</taxon>
        <taxon>Pseudomonadati</taxon>
        <taxon>Pseudomonadota</taxon>
        <taxon>Betaproteobacteria</taxon>
        <taxon>Nitrosomonadales</taxon>
        <taxon>Nitrosomonadaceae</taxon>
        <taxon>Nitrosomonas</taxon>
    </lineage>
</organism>
<dbReference type="Proteomes" id="UP000244110">
    <property type="component" value="Unassembled WGS sequence"/>
</dbReference>
<reference evidence="1 2" key="1">
    <citation type="submission" date="2018-04" db="EMBL/GenBank/DDBJ databases">
        <title>Active sludge and wastewater microbial communities from Klosterneuburg, Austria.</title>
        <authorList>
            <person name="Wagner M."/>
        </authorList>
    </citation>
    <scope>NUCLEOTIDE SEQUENCE [LARGE SCALE GENOMIC DNA]</scope>
    <source>
        <strain evidence="1 2">Nm4</strain>
    </source>
</reference>
<name>A0A2T5IM17_9PROT</name>